<evidence type="ECO:0000256" key="5">
    <source>
        <dbReference type="ARBA" id="ARBA00048539"/>
    </source>
</evidence>
<evidence type="ECO:0000256" key="4">
    <source>
        <dbReference type="ARBA" id="ARBA00022840"/>
    </source>
</evidence>
<comment type="caution">
    <text evidence="8">The sequence shown here is derived from an EMBL/GenBank/DDBJ whole genome shotgun (WGS) entry which is preliminary data.</text>
</comment>
<keyword evidence="3 6" id="KW-0547">Nucleotide-binding</keyword>
<evidence type="ECO:0000256" key="2">
    <source>
        <dbReference type="ARBA" id="ARBA00022694"/>
    </source>
</evidence>
<evidence type="ECO:0000313" key="8">
    <source>
        <dbReference type="EMBL" id="MET3794850.1"/>
    </source>
</evidence>
<comment type="similarity">
    <text evidence="6">Belongs to the tRNA(Ile)-lysidine synthase family.</text>
</comment>
<dbReference type="CDD" id="cd01992">
    <property type="entry name" value="TilS_N"/>
    <property type="match status" value="1"/>
</dbReference>
<evidence type="ECO:0000313" key="9">
    <source>
        <dbReference type="Proteomes" id="UP001549076"/>
    </source>
</evidence>
<comment type="subcellular location">
    <subcellularLocation>
        <location evidence="6">Cytoplasm</location>
    </subcellularLocation>
</comment>
<comment type="domain">
    <text evidence="6">The N-terminal region contains the highly conserved SGGXDS motif, predicted to be a P-loop motif involved in ATP binding.</text>
</comment>
<dbReference type="GO" id="GO:0032267">
    <property type="term" value="F:tRNA(Ile)-lysidine synthase activity"/>
    <property type="evidence" value="ECO:0007669"/>
    <property type="project" value="UniProtKB-EC"/>
</dbReference>
<dbReference type="PANTHER" id="PTHR43033">
    <property type="entry name" value="TRNA(ILE)-LYSIDINE SYNTHASE-RELATED"/>
    <property type="match status" value="1"/>
</dbReference>
<dbReference type="PANTHER" id="PTHR43033:SF1">
    <property type="entry name" value="TRNA(ILE)-LYSIDINE SYNTHASE-RELATED"/>
    <property type="match status" value="1"/>
</dbReference>
<dbReference type="Gene3D" id="3.40.50.620">
    <property type="entry name" value="HUPs"/>
    <property type="match status" value="1"/>
</dbReference>
<gene>
    <name evidence="6" type="primary">tilS</name>
    <name evidence="8" type="ORF">ABID37_005090</name>
</gene>
<keyword evidence="1 6" id="KW-0436">Ligase</keyword>
<dbReference type="SUPFAM" id="SSF52402">
    <property type="entry name" value="Adenine nucleotide alpha hydrolases-like"/>
    <property type="match status" value="1"/>
</dbReference>
<dbReference type="RefSeq" id="WP_354199756.1">
    <property type="nucleotide sequence ID" value="NZ_JBEPML010000031.1"/>
</dbReference>
<keyword evidence="2 6" id="KW-0819">tRNA processing</keyword>
<feature type="domain" description="tRNA(Ile)-lysidine/2-thiocytidine synthase N-terminal" evidence="7">
    <location>
        <begin position="25"/>
        <end position="205"/>
    </location>
</feature>
<evidence type="ECO:0000256" key="3">
    <source>
        <dbReference type="ARBA" id="ARBA00022741"/>
    </source>
</evidence>
<dbReference type="NCBIfam" id="TIGR02432">
    <property type="entry name" value="lysidine_TilS_N"/>
    <property type="match status" value="1"/>
</dbReference>
<comment type="function">
    <text evidence="6">Ligates lysine onto the cytidine present at position 34 of the AUA codon-specific tRNA(Ile) that contains the anticodon CAU, in an ATP-dependent manner. Cytidine is converted to lysidine, thus changing the amino acid specificity of the tRNA from methionine to isoleucine.</text>
</comment>
<dbReference type="InterPro" id="IPR012094">
    <property type="entry name" value="tRNA_Ile_lys_synt"/>
</dbReference>
<dbReference type="EMBL" id="JBEPML010000031">
    <property type="protein sequence ID" value="MET3794850.1"/>
    <property type="molecule type" value="Genomic_DNA"/>
</dbReference>
<dbReference type="InterPro" id="IPR012795">
    <property type="entry name" value="tRNA_Ile_lys_synt_N"/>
</dbReference>
<feature type="binding site" evidence="6">
    <location>
        <begin position="29"/>
        <end position="34"/>
    </location>
    <ligand>
        <name>ATP</name>
        <dbReference type="ChEBI" id="CHEBI:30616"/>
    </ligand>
</feature>
<sequence length="450" mass="48114">MLTLEAEPDHDARPFLDIDFSGGAVVAISGGSDSTALLILLKDHFRARWPAAKLVAVTIDHALRAASHDEALQVGRLCAGLGIEHRIRVWDGPKPRSGIAAAGREARYRLLATVAREEGVGMVVSGHTADDQAETVAMRLERSEDARGLAGMAPATLYDDEVWIVRPLLRLRRAQLRDMLRQRGVGWIDDPTNEDRTYERPRVRAALDGEGFATAMRLAAEAARKRCDLGARAARLIRRHAAQPISGLVHLQPAFVGEPDREAAAYALRLLLAAVGGLPQLADTERAEALLAALAEGTSSRATLARVLIDARRGAIFLLREARGLPEPMPAVDGFLWDGRRRITLRDSAGSVVIVAAGGTEALPATGALPRQVPKSLARAALAAEPAVWRDGRCLGRQGAGIATVPVVAPFARFLPGFDLEPARALAQLAGAAPIPYPPLEPSSPCAPRR</sequence>
<dbReference type="HAMAP" id="MF_01161">
    <property type="entry name" value="tRNA_Ile_lys_synt"/>
    <property type="match status" value="1"/>
</dbReference>
<protein>
    <recommendedName>
        <fullName evidence="6">tRNA(Ile)-lysidine synthase</fullName>
        <ecNumber evidence="6">6.3.4.19</ecNumber>
    </recommendedName>
    <alternativeName>
        <fullName evidence="6">tRNA(Ile)-2-lysyl-cytidine synthase</fullName>
    </alternativeName>
    <alternativeName>
        <fullName evidence="6">tRNA(Ile)-lysidine synthetase</fullName>
    </alternativeName>
</protein>
<evidence type="ECO:0000256" key="1">
    <source>
        <dbReference type="ARBA" id="ARBA00022598"/>
    </source>
</evidence>
<accession>A0ABV2N7P7</accession>
<comment type="catalytic activity">
    <reaction evidence="5 6">
        <text>cytidine(34) in tRNA(Ile2) + L-lysine + ATP = lysidine(34) in tRNA(Ile2) + AMP + diphosphate + H(+)</text>
        <dbReference type="Rhea" id="RHEA:43744"/>
        <dbReference type="Rhea" id="RHEA-COMP:10625"/>
        <dbReference type="Rhea" id="RHEA-COMP:10670"/>
        <dbReference type="ChEBI" id="CHEBI:15378"/>
        <dbReference type="ChEBI" id="CHEBI:30616"/>
        <dbReference type="ChEBI" id="CHEBI:32551"/>
        <dbReference type="ChEBI" id="CHEBI:33019"/>
        <dbReference type="ChEBI" id="CHEBI:82748"/>
        <dbReference type="ChEBI" id="CHEBI:83665"/>
        <dbReference type="ChEBI" id="CHEBI:456215"/>
        <dbReference type="EC" id="6.3.4.19"/>
    </reaction>
</comment>
<organism evidence="8 9">
    <name type="scientific">Aquamicrobium terrae</name>
    <dbReference type="NCBI Taxonomy" id="1324945"/>
    <lineage>
        <taxon>Bacteria</taxon>
        <taxon>Pseudomonadati</taxon>
        <taxon>Pseudomonadota</taxon>
        <taxon>Alphaproteobacteria</taxon>
        <taxon>Hyphomicrobiales</taxon>
        <taxon>Phyllobacteriaceae</taxon>
        <taxon>Aquamicrobium</taxon>
    </lineage>
</organism>
<dbReference type="InterPro" id="IPR014729">
    <property type="entry name" value="Rossmann-like_a/b/a_fold"/>
</dbReference>
<name>A0ABV2N7P7_9HYPH</name>
<dbReference type="Pfam" id="PF01171">
    <property type="entry name" value="ATP_bind_3"/>
    <property type="match status" value="1"/>
</dbReference>
<dbReference type="Proteomes" id="UP001549076">
    <property type="component" value="Unassembled WGS sequence"/>
</dbReference>
<keyword evidence="9" id="KW-1185">Reference proteome</keyword>
<keyword evidence="6" id="KW-0963">Cytoplasm</keyword>
<dbReference type="InterPro" id="IPR011063">
    <property type="entry name" value="TilS/TtcA_N"/>
</dbReference>
<reference evidence="8 9" key="1">
    <citation type="submission" date="2024-06" db="EMBL/GenBank/DDBJ databases">
        <title>Genomic Encyclopedia of Type Strains, Phase IV (KMG-IV): sequencing the most valuable type-strain genomes for metagenomic binning, comparative biology and taxonomic classification.</title>
        <authorList>
            <person name="Goeker M."/>
        </authorList>
    </citation>
    <scope>NUCLEOTIDE SEQUENCE [LARGE SCALE GENOMIC DNA]</scope>
    <source>
        <strain evidence="8 9">DSM 27865</strain>
    </source>
</reference>
<evidence type="ECO:0000259" key="7">
    <source>
        <dbReference type="Pfam" id="PF01171"/>
    </source>
</evidence>
<keyword evidence="4 6" id="KW-0067">ATP-binding</keyword>
<proteinExistence type="inferred from homology"/>
<dbReference type="EC" id="6.3.4.19" evidence="6"/>
<evidence type="ECO:0000256" key="6">
    <source>
        <dbReference type="HAMAP-Rule" id="MF_01161"/>
    </source>
</evidence>